<evidence type="ECO:0000313" key="3">
    <source>
        <dbReference type="Proteomes" id="UP001259659"/>
    </source>
</evidence>
<protein>
    <recommendedName>
        <fullName evidence="4">JAB domain-containing protein</fullName>
    </recommendedName>
</protein>
<feature type="region of interest" description="Disordered" evidence="1">
    <location>
        <begin position="36"/>
        <end position="79"/>
    </location>
</feature>
<gene>
    <name evidence="2" type="ORF">NDI56_16215</name>
</gene>
<keyword evidence="3" id="KW-1185">Reference proteome</keyword>
<reference evidence="2 3" key="1">
    <citation type="submission" date="2022-06" db="EMBL/GenBank/DDBJ databases">
        <title>Haloarcula sp. a new haloarchaeum isolate from saline soil.</title>
        <authorList>
            <person name="Strakova D."/>
            <person name="Galisteo C."/>
            <person name="Sanchez-Porro C."/>
            <person name="Ventosa A."/>
        </authorList>
    </citation>
    <scope>NUCLEOTIDE SEQUENCE [LARGE SCALE GENOMIC DNA]</scope>
    <source>
        <strain evidence="2 3">S1CR25-12</strain>
    </source>
</reference>
<evidence type="ECO:0008006" key="4">
    <source>
        <dbReference type="Google" id="ProtNLM"/>
    </source>
</evidence>
<organism evidence="2 3">
    <name type="scientific">Haloarcula saliterrae</name>
    <dbReference type="NCBI Taxonomy" id="2950534"/>
    <lineage>
        <taxon>Archaea</taxon>
        <taxon>Methanobacteriati</taxon>
        <taxon>Methanobacteriota</taxon>
        <taxon>Stenosarchaea group</taxon>
        <taxon>Halobacteria</taxon>
        <taxon>Halobacteriales</taxon>
        <taxon>Haloarculaceae</taxon>
        <taxon>Haloarcula</taxon>
    </lineage>
</organism>
<dbReference type="Proteomes" id="UP001259659">
    <property type="component" value="Unassembled WGS sequence"/>
</dbReference>
<proteinExistence type="predicted"/>
<accession>A0ABU2FFD2</accession>
<name>A0ABU2FFD2_9EURY</name>
<dbReference type="EMBL" id="JAMQON010000005">
    <property type="protein sequence ID" value="MDS0260947.1"/>
    <property type="molecule type" value="Genomic_DNA"/>
</dbReference>
<evidence type="ECO:0000313" key="2">
    <source>
        <dbReference type="EMBL" id="MDS0260947.1"/>
    </source>
</evidence>
<sequence>MTITSNRKNLDVTEISTSELEPGTSTTVGGLRVHTISVGDDDSDGDAAAGVRAATSPDQPSIEDDTTAVEPDTRPAGSFVVPANRDFLQKLESRGKDGQGRLVETMYVLTGPTRTQPTDLIGLENPAFYGSVTRTSLEFNPTRMAEKVASLYPAGNTPGLVARFHTHPSGSVSASHQDKQSAPAVESAFVDAFGTDDFEFFHGIHGLEEHGESPGPEQRQDPSVTDDVLEWVGERYRHRLGVFGRGFDEQQTVTVNRGDQR</sequence>
<evidence type="ECO:0000256" key="1">
    <source>
        <dbReference type="SAM" id="MobiDB-lite"/>
    </source>
</evidence>
<feature type="region of interest" description="Disordered" evidence="1">
    <location>
        <begin position="206"/>
        <end position="226"/>
    </location>
</feature>
<comment type="caution">
    <text evidence="2">The sequence shown here is derived from an EMBL/GenBank/DDBJ whole genome shotgun (WGS) entry which is preliminary data.</text>
</comment>
<dbReference type="RefSeq" id="WP_310920725.1">
    <property type="nucleotide sequence ID" value="NZ_JAMQON010000005.1"/>
</dbReference>